<evidence type="ECO:0000256" key="3">
    <source>
        <dbReference type="SAM" id="Phobius"/>
    </source>
</evidence>
<evidence type="ECO:0000313" key="4">
    <source>
        <dbReference type="EMBL" id="NYF42084.1"/>
    </source>
</evidence>
<protein>
    <recommendedName>
        <fullName evidence="6">DUF4407 domain-containing protein</fullName>
    </recommendedName>
</protein>
<evidence type="ECO:0008006" key="6">
    <source>
        <dbReference type="Google" id="ProtNLM"/>
    </source>
</evidence>
<feature type="compositionally biased region" description="Basic and acidic residues" evidence="2">
    <location>
        <begin position="450"/>
        <end position="460"/>
    </location>
</feature>
<evidence type="ECO:0000256" key="1">
    <source>
        <dbReference type="SAM" id="Coils"/>
    </source>
</evidence>
<reference evidence="4 5" key="1">
    <citation type="submission" date="2020-07" db="EMBL/GenBank/DDBJ databases">
        <title>Sequencing the genomes of 1000 actinobacteria strains.</title>
        <authorList>
            <person name="Klenk H.-P."/>
        </authorList>
    </citation>
    <scope>NUCLEOTIDE SEQUENCE [LARGE SCALE GENOMIC DNA]</scope>
    <source>
        <strain evidence="4 5">DSM 45763</strain>
    </source>
</reference>
<keyword evidence="1" id="KW-0175">Coiled coil</keyword>
<dbReference type="EMBL" id="JACCCO010000002">
    <property type="protein sequence ID" value="NYF42084.1"/>
    <property type="molecule type" value="Genomic_DNA"/>
</dbReference>
<feature type="transmembrane region" description="Helical" evidence="3">
    <location>
        <begin position="62"/>
        <end position="80"/>
    </location>
</feature>
<feature type="compositionally biased region" description="Low complexity" evidence="2">
    <location>
        <begin position="370"/>
        <end position="388"/>
    </location>
</feature>
<sequence length="515" mass="55432">MRRFLAALSAVLIALSGARPEVLRTCPTERGKFEGIGGAVLTTSVLAAVSMTFALNSALGVNIVLAVVVALLWGLAILSLDRWLVSTIRADAPNRWALAAPRVAIAIVLGLVISTPLVLQVFKAEIDTQISEMKQRRADAFTVQQEKGAVGKSVDQLRKEVAGLQQVISSGGDVPLDLEQDPKIKALSTRRADEQKQADKHYKEWQCQLYGGANCPKKGNGPLAQESRRAYEKDKDRIELLTRQMEDRKRELNSTGEQAKGIRLAAAQDALPRAQRQLDAAVEQQARIQRSFDEDNLATDGLLTRLRALNELTGKDFTLSAARLLLFALFLLIECLPVAVKLMQRPGVYEKALALAERRQMDSVREEFGTRSGSRSRSGSAESGGSNSVWSIWSHPQDAPPRSGPAFGEETGTPRGPNGTRVERSDDGGGHGPRSGEYGPPSGGGYGPPRGEHRSPRDEYGPPADDGYEPLEDQALRGMADTRIVRRPDPGAGPGAGPGSGAGRSGGVELLPDED</sequence>
<dbReference type="InterPro" id="IPR025519">
    <property type="entry name" value="DUF4407"/>
</dbReference>
<keyword evidence="3" id="KW-0812">Transmembrane</keyword>
<dbReference type="AlphaFoldDB" id="A0A852V4F7"/>
<accession>A0A852V4F7</accession>
<dbReference type="Proteomes" id="UP000576393">
    <property type="component" value="Unassembled WGS sequence"/>
</dbReference>
<feature type="compositionally biased region" description="Gly residues" evidence="2">
    <location>
        <begin position="492"/>
        <end position="506"/>
    </location>
</feature>
<feature type="compositionally biased region" description="Basic and acidic residues" evidence="2">
    <location>
        <begin position="360"/>
        <end position="369"/>
    </location>
</feature>
<keyword evidence="3" id="KW-1133">Transmembrane helix</keyword>
<feature type="transmembrane region" description="Helical" evidence="3">
    <location>
        <begin position="100"/>
        <end position="122"/>
    </location>
</feature>
<feature type="region of interest" description="Disordered" evidence="2">
    <location>
        <begin position="360"/>
        <end position="515"/>
    </location>
</feature>
<evidence type="ECO:0000313" key="5">
    <source>
        <dbReference type="Proteomes" id="UP000576393"/>
    </source>
</evidence>
<keyword evidence="3" id="KW-0472">Membrane</keyword>
<organism evidence="4 5">
    <name type="scientific">Streptosporangium sandarakinum</name>
    <dbReference type="NCBI Taxonomy" id="1260955"/>
    <lineage>
        <taxon>Bacteria</taxon>
        <taxon>Bacillati</taxon>
        <taxon>Actinomycetota</taxon>
        <taxon>Actinomycetes</taxon>
        <taxon>Streptosporangiales</taxon>
        <taxon>Streptosporangiaceae</taxon>
        <taxon>Streptosporangium</taxon>
    </lineage>
</organism>
<name>A0A852V4F7_9ACTN</name>
<dbReference type="RefSeq" id="WP_179824390.1">
    <property type="nucleotide sequence ID" value="NZ_JACCCO010000002.1"/>
</dbReference>
<evidence type="ECO:0000256" key="2">
    <source>
        <dbReference type="SAM" id="MobiDB-lite"/>
    </source>
</evidence>
<proteinExistence type="predicted"/>
<keyword evidence="5" id="KW-1185">Reference proteome</keyword>
<feature type="coiled-coil region" evidence="1">
    <location>
        <begin position="224"/>
        <end position="284"/>
    </location>
</feature>
<feature type="transmembrane region" description="Helical" evidence="3">
    <location>
        <begin position="36"/>
        <end position="55"/>
    </location>
</feature>
<dbReference type="Pfam" id="PF14362">
    <property type="entry name" value="DUF4407"/>
    <property type="match status" value="1"/>
</dbReference>
<gene>
    <name evidence="4" type="ORF">HDA43_004285</name>
</gene>
<comment type="caution">
    <text evidence="4">The sequence shown here is derived from an EMBL/GenBank/DDBJ whole genome shotgun (WGS) entry which is preliminary data.</text>
</comment>